<name>A0ACC1MDG1_9HYPO</name>
<organism evidence="1 2">
    <name type="scientific">Zarea fungicola</name>
    <dbReference type="NCBI Taxonomy" id="93591"/>
    <lineage>
        <taxon>Eukaryota</taxon>
        <taxon>Fungi</taxon>
        <taxon>Dikarya</taxon>
        <taxon>Ascomycota</taxon>
        <taxon>Pezizomycotina</taxon>
        <taxon>Sordariomycetes</taxon>
        <taxon>Hypocreomycetidae</taxon>
        <taxon>Hypocreales</taxon>
        <taxon>Cordycipitaceae</taxon>
        <taxon>Zarea</taxon>
    </lineage>
</organism>
<dbReference type="EMBL" id="JANJQO010003158">
    <property type="protein sequence ID" value="KAJ2964337.1"/>
    <property type="molecule type" value="Genomic_DNA"/>
</dbReference>
<accession>A0ACC1MDG1</accession>
<evidence type="ECO:0000313" key="1">
    <source>
        <dbReference type="EMBL" id="KAJ2964337.1"/>
    </source>
</evidence>
<reference evidence="1" key="1">
    <citation type="submission" date="2022-08" db="EMBL/GenBank/DDBJ databases">
        <title>Genome Sequence of Lecanicillium fungicola.</title>
        <authorList>
            <person name="Buettner E."/>
        </authorList>
    </citation>
    <scope>NUCLEOTIDE SEQUENCE</scope>
    <source>
        <strain evidence="1">Babe33</strain>
    </source>
</reference>
<dbReference type="Proteomes" id="UP001143910">
    <property type="component" value="Unassembled WGS sequence"/>
</dbReference>
<keyword evidence="2" id="KW-1185">Reference proteome</keyword>
<proteinExistence type="predicted"/>
<comment type="caution">
    <text evidence="1">The sequence shown here is derived from an EMBL/GenBank/DDBJ whole genome shotgun (WGS) entry which is preliminary data.</text>
</comment>
<protein>
    <submittedName>
        <fullName evidence="1">Uncharacterized protein</fullName>
    </submittedName>
</protein>
<evidence type="ECO:0000313" key="2">
    <source>
        <dbReference type="Proteomes" id="UP001143910"/>
    </source>
</evidence>
<gene>
    <name evidence="1" type="ORF">NQ176_g10806</name>
</gene>
<sequence>MASQAASAEKPKDATSSEVVPKQKKEHRKELYPMVNWKYDLFLYVMGNVADIFFREVVSRGSWKVPQSGPVLFVAGPHANQVSCPPRPDQAFHKSTCAINTKQKKT</sequence>